<feature type="compositionally biased region" description="Pro residues" evidence="1">
    <location>
        <begin position="99"/>
        <end position="110"/>
    </location>
</feature>
<protein>
    <submittedName>
        <fullName evidence="2">Uncharacterized protein</fullName>
    </submittedName>
</protein>
<feature type="region of interest" description="Disordered" evidence="1">
    <location>
        <begin position="78"/>
        <end position="110"/>
    </location>
</feature>
<dbReference type="VEuPathDB" id="CryptoDB:Cvel_19271"/>
<sequence length="179" mass="18377">MCRLRLEDPSSLAVEKKHTEAMLRLGGSGSSPGAHGYNSHGTEDDIAPTVHTSLSLNLKSSSSIQASHFFFHTPAVAISRGTSPPPDRTAEAAPEGLTDPPPLTERPPPLPVPLAPVARVVPLPQSVAPPTVPWVFPVLGARALVAAPTLSLFRPAAPPLFGTAVPGGADSAVPGEADS</sequence>
<name>A0A0G4FYM6_9ALVE</name>
<proteinExistence type="predicted"/>
<gene>
    <name evidence="2" type="ORF">Cvel_19271</name>
</gene>
<dbReference type="AlphaFoldDB" id="A0A0G4FYM6"/>
<evidence type="ECO:0000313" key="2">
    <source>
        <dbReference type="EMBL" id="CEM20157.1"/>
    </source>
</evidence>
<feature type="region of interest" description="Disordered" evidence="1">
    <location>
        <begin position="24"/>
        <end position="43"/>
    </location>
</feature>
<accession>A0A0G4FYM6</accession>
<evidence type="ECO:0000256" key="1">
    <source>
        <dbReference type="SAM" id="MobiDB-lite"/>
    </source>
</evidence>
<dbReference type="EMBL" id="CDMZ01000718">
    <property type="protein sequence ID" value="CEM20157.1"/>
    <property type="molecule type" value="Genomic_DNA"/>
</dbReference>
<organism evidence="2">
    <name type="scientific">Chromera velia CCMP2878</name>
    <dbReference type="NCBI Taxonomy" id="1169474"/>
    <lineage>
        <taxon>Eukaryota</taxon>
        <taxon>Sar</taxon>
        <taxon>Alveolata</taxon>
        <taxon>Colpodellida</taxon>
        <taxon>Chromeraceae</taxon>
        <taxon>Chromera</taxon>
    </lineage>
</organism>
<reference evidence="2" key="1">
    <citation type="submission" date="2014-11" db="EMBL/GenBank/DDBJ databases">
        <authorList>
            <person name="Otto D Thomas"/>
            <person name="Naeem Raeece"/>
        </authorList>
    </citation>
    <scope>NUCLEOTIDE SEQUENCE</scope>
</reference>